<reference evidence="3" key="1">
    <citation type="submission" date="2021-02" db="EMBL/GenBank/DDBJ databases">
        <authorList>
            <person name="Dougan E. K."/>
            <person name="Rhodes N."/>
            <person name="Thang M."/>
            <person name="Chan C."/>
        </authorList>
    </citation>
    <scope>NUCLEOTIDE SEQUENCE</scope>
</reference>
<dbReference type="OrthoDB" id="6513042at2759"/>
<name>A0A813DHK7_POLGL</name>
<dbReference type="AlphaFoldDB" id="A0A813DHK7"/>
<proteinExistence type="predicted"/>
<accession>A0A813DHK7</accession>
<feature type="domain" description="DNA2/NAM7 helicase helicase" evidence="2">
    <location>
        <begin position="99"/>
        <end position="282"/>
    </location>
</feature>
<dbReference type="InterPro" id="IPR041677">
    <property type="entry name" value="DNA2/NAM7_AAA_11"/>
</dbReference>
<evidence type="ECO:0000256" key="1">
    <source>
        <dbReference type="SAM" id="MobiDB-lite"/>
    </source>
</evidence>
<comment type="caution">
    <text evidence="3">The sequence shown here is derived from an EMBL/GenBank/DDBJ whole genome shotgun (WGS) entry which is preliminary data.</text>
</comment>
<sequence>MCEMLVAGEVGQLDAWAQRAALPPWRQAAALQVPALAEASSVAKPSFRSTSGDSSRMGSEQVGGSTPSRCAVLASEEPRGLNRERLMAARSELQGVKDLNRSQRCAVEEALGRRCTIIQGPPGTGKTHVSVKILQNWVEKLGMSPVLATSESNVAVDNIALGLSRLGIKVVRVGRPDKVREQMEALMLDTLVSRQNVAENLQLQEDLPATACGDADRLDFSSKKRQLREDFERRSKILREMQVICATTSAAGGAVLSSFNFQGILVDEVAQATEISTVVPIQ</sequence>
<feature type="compositionally biased region" description="Polar residues" evidence="1">
    <location>
        <begin position="47"/>
        <end position="68"/>
    </location>
</feature>
<dbReference type="PANTHER" id="PTHR43788">
    <property type="entry name" value="DNA2/NAM7 HELICASE FAMILY MEMBER"/>
    <property type="match status" value="1"/>
</dbReference>
<evidence type="ECO:0000313" key="3">
    <source>
        <dbReference type="EMBL" id="CAE8585974.1"/>
    </source>
</evidence>
<feature type="region of interest" description="Disordered" evidence="1">
    <location>
        <begin position="42"/>
        <end position="68"/>
    </location>
</feature>
<keyword evidence="4" id="KW-1185">Reference proteome</keyword>
<dbReference type="GO" id="GO:0043139">
    <property type="term" value="F:5'-3' DNA helicase activity"/>
    <property type="evidence" value="ECO:0007669"/>
    <property type="project" value="TreeGrafter"/>
</dbReference>
<dbReference type="InterPro" id="IPR027417">
    <property type="entry name" value="P-loop_NTPase"/>
</dbReference>
<dbReference type="Pfam" id="PF13086">
    <property type="entry name" value="AAA_11"/>
    <property type="match status" value="1"/>
</dbReference>
<dbReference type="Gene3D" id="3.40.50.300">
    <property type="entry name" value="P-loop containing nucleotide triphosphate hydrolases"/>
    <property type="match status" value="1"/>
</dbReference>
<dbReference type="SUPFAM" id="SSF52540">
    <property type="entry name" value="P-loop containing nucleoside triphosphate hydrolases"/>
    <property type="match status" value="1"/>
</dbReference>
<evidence type="ECO:0000313" key="4">
    <source>
        <dbReference type="Proteomes" id="UP000654075"/>
    </source>
</evidence>
<organism evidence="3 4">
    <name type="scientific">Polarella glacialis</name>
    <name type="common">Dinoflagellate</name>
    <dbReference type="NCBI Taxonomy" id="89957"/>
    <lineage>
        <taxon>Eukaryota</taxon>
        <taxon>Sar</taxon>
        <taxon>Alveolata</taxon>
        <taxon>Dinophyceae</taxon>
        <taxon>Suessiales</taxon>
        <taxon>Suessiaceae</taxon>
        <taxon>Polarella</taxon>
    </lineage>
</organism>
<dbReference type="InterPro" id="IPR050534">
    <property type="entry name" value="Coronavir_polyprotein_1ab"/>
</dbReference>
<dbReference type="Proteomes" id="UP000654075">
    <property type="component" value="Unassembled WGS sequence"/>
</dbReference>
<dbReference type="EMBL" id="CAJNNV010001846">
    <property type="protein sequence ID" value="CAE8585974.1"/>
    <property type="molecule type" value="Genomic_DNA"/>
</dbReference>
<gene>
    <name evidence="3" type="ORF">PGLA1383_LOCUS4868</name>
</gene>
<evidence type="ECO:0000259" key="2">
    <source>
        <dbReference type="Pfam" id="PF13086"/>
    </source>
</evidence>
<protein>
    <recommendedName>
        <fullName evidence="2">DNA2/NAM7 helicase helicase domain-containing protein</fullName>
    </recommendedName>
</protein>
<dbReference type="PANTHER" id="PTHR43788:SF8">
    <property type="entry name" value="DNA-BINDING PROTEIN SMUBP-2"/>
    <property type="match status" value="1"/>
</dbReference>